<feature type="domain" description="Dienelactone hydrolase" evidence="3">
    <location>
        <begin position="75"/>
        <end position="258"/>
    </location>
</feature>
<dbReference type="InterPro" id="IPR002471">
    <property type="entry name" value="Pept_S9_AS"/>
</dbReference>
<dbReference type="InterPro" id="IPR029058">
    <property type="entry name" value="AB_hydrolase_fold"/>
</dbReference>
<dbReference type="EMBL" id="FRCX01000005">
    <property type="protein sequence ID" value="SHN17555.1"/>
    <property type="molecule type" value="Genomic_DNA"/>
</dbReference>
<dbReference type="PROSITE" id="PS00708">
    <property type="entry name" value="PRO_ENDOPEP_SER"/>
    <property type="match status" value="1"/>
</dbReference>
<dbReference type="PANTHER" id="PTHR22946">
    <property type="entry name" value="DIENELACTONE HYDROLASE DOMAIN-CONTAINING PROTEIN-RELATED"/>
    <property type="match status" value="1"/>
</dbReference>
<feature type="chain" id="PRO_5012907083" evidence="2">
    <location>
        <begin position="26"/>
        <end position="340"/>
    </location>
</feature>
<dbReference type="PANTHER" id="PTHR22946:SF9">
    <property type="entry name" value="POLYKETIDE TRANSFERASE AF380"/>
    <property type="match status" value="1"/>
</dbReference>
<keyword evidence="1 4" id="KW-0378">Hydrolase</keyword>
<dbReference type="RefSeq" id="WP_072784907.1">
    <property type="nucleotide sequence ID" value="NZ_FRCX01000005.1"/>
</dbReference>
<organism evidence="4 5">
    <name type="scientific">Duganella sacchari</name>
    <dbReference type="NCBI Taxonomy" id="551987"/>
    <lineage>
        <taxon>Bacteria</taxon>
        <taxon>Pseudomonadati</taxon>
        <taxon>Pseudomonadota</taxon>
        <taxon>Betaproteobacteria</taxon>
        <taxon>Burkholderiales</taxon>
        <taxon>Oxalobacteraceae</taxon>
        <taxon>Telluria group</taxon>
        <taxon>Duganella</taxon>
    </lineage>
</organism>
<dbReference type="GO" id="GO:0052689">
    <property type="term" value="F:carboxylic ester hydrolase activity"/>
    <property type="evidence" value="ECO:0007669"/>
    <property type="project" value="UniProtKB-ARBA"/>
</dbReference>
<dbReference type="InterPro" id="IPR002925">
    <property type="entry name" value="Dienelactn_hydro"/>
</dbReference>
<keyword evidence="2" id="KW-0732">Signal</keyword>
<dbReference type="STRING" id="551987.SAMN05192549_105161"/>
<evidence type="ECO:0000313" key="4">
    <source>
        <dbReference type="EMBL" id="SHN17555.1"/>
    </source>
</evidence>
<reference evidence="5" key="1">
    <citation type="submission" date="2016-11" db="EMBL/GenBank/DDBJ databases">
        <authorList>
            <person name="Varghese N."/>
            <person name="Submissions S."/>
        </authorList>
    </citation>
    <scope>NUCLEOTIDE SEQUENCE [LARGE SCALE GENOMIC DNA]</scope>
    <source>
        <strain evidence="5">Sac-22</strain>
    </source>
</reference>
<evidence type="ECO:0000256" key="1">
    <source>
        <dbReference type="ARBA" id="ARBA00022801"/>
    </source>
</evidence>
<gene>
    <name evidence="4" type="ORF">SAMN05192549_105161</name>
</gene>
<name>A0A1M7PK24_9BURK</name>
<proteinExistence type="predicted"/>
<feature type="signal peptide" evidence="2">
    <location>
        <begin position="1"/>
        <end position="25"/>
    </location>
</feature>
<keyword evidence="5" id="KW-1185">Reference proteome</keyword>
<evidence type="ECO:0000313" key="5">
    <source>
        <dbReference type="Proteomes" id="UP000184339"/>
    </source>
</evidence>
<protein>
    <submittedName>
        <fullName evidence="4">Dienelactone hydrolase</fullName>
    </submittedName>
</protein>
<dbReference type="AlphaFoldDB" id="A0A1M7PK24"/>
<dbReference type="Pfam" id="PF01738">
    <property type="entry name" value="DLH"/>
    <property type="match status" value="1"/>
</dbReference>
<accession>A0A1M7PK24</accession>
<dbReference type="InterPro" id="IPR050261">
    <property type="entry name" value="FrsA_esterase"/>
</dbReference>
<dbReference type="GO" id="GO:0006508">
    <property type="term" value="P:proteolysis"/>
    <property type="evidence" value="ECO:0007669"/>
    <property type="project" value="InterPro"/>
</dbReference>
<dbReference type="Proteomes" id="UP000184339">
    <property type="component" value="Unassembled WGS sequence"/>
</dbReference>
<evidence type="ECO:0000259" key="3">
    <source>
        <dbReference type="Pfam" id="PF01738"/>
    </source>
</evidence>
<dbReference type="OrthoDB" id="5504996at2"/>
<dbReference type="Gene3D" id="3.40.50.1820">
    <property type="entry name" value="alpha/beta hydrolase"/>
    <property type="match status" value="1"/>
</dbReference>
<dbReference type="SUPFAM" id="SSF53474">
    <property type="entry name" value="alpha/beta-Hydrolases"/>
    <property type="match status" value="1"/>
</dbReference>
<dbReference type="GO" id="GO:0004252">
    <property type="term" value="F:serine-type endopeptidase activity"/>
    <property type="evidence" value="ECO:0007669"/>
    <property type="project" value="InterPro"/>
</dbReference>
<sequence length="340" mass="37302">MKLRASLFWTAVSTLLLLAAARARAQQVYDDLSAQPEGVIRFRSVTPSSRYNLAHRRYASTVVWGTLSLPRHGHAPYPAMVIAHGSAGVQEKDAQRWVPLLNRMGIATFAVDSFKPRSISRSDDDQSVLDQSANDADALSALKLLASDPRIDASRIGVMGFSRGGIVALETAIEPFRQGVIDNGLRFAAHIAFYPGCGLRYWRTPSPLTGAPIMMALAENDDYVPPRACIAYADAMKQAGQDVELHVYAGAYHDFDNTVSYLQRGAMVQTSRRCADREVDPVNWKYKLLASGETFSDYPAFAAKLGSCAVRDRVTIGSNAGAAREAERDVQAFLRRVFKL</sequence>
<evidence type="ECO:0000256" key="2">
    <source>
        <dbReference type="SAM" id="SignalP"/>
    </source>
</evidence>